<dbReference type="Pfam" id="PF13450">
    <property type="entry name" value="NAD_binding_8"/>
    <property type="match status" value="1"/>
</dbReference>
<dbReference type="AlphaFoldDB" id="H1VTV3"/>
<gene>
    <name evidence="1" type="ORF">CH063_03131</name>
</gene>
<dbReference type="VEuPathDB" id="FungiDB:CH63R_10372"/>
<dbReference type="eggNOG" id="ENOG502QSMW">
    <property type="taxonomic scope" value="Eukaryota"/>
</dbReference>
<dbReference type="EMBL" id="CACQ02006268">
    <property type="protein sequence ID" value="CCF43661.1"/>
    <property type="molecule type" value="Genomic_DNA"/>
</dbReference>
<dbReference type="PANTHER" id="PTHR42923:SF17">
    <property type="entry name" value="AMINE OXIDASE DOMAIN-CONTAINING PROTEIN"/>
    <property type="match status" value="1"/>
</dbReference>
<proteinExistence type="predicted"/>
<name>H1VTV3_COLHI</name>
<evidence type="ECO:0000313" key="2">
    <source>
        <dbReference type="Proteomes" id="UP000007174"/>
    </source>
</evidence>
<dbReference type="STRING" id="759273.H1VTV3"/>
<dbReference type="SUPFAM" id="SSF51905">
    <property type="entry name" value="FAD/NAD(P)-binding domain"/>
    <property type="match status" value="1"/>
</dbReference>
<dbReference type="GO" id="GO:0016491">
    <property type="term" value="F:oxidoreductase activity"/>
    <property type="evidence" value="ECO:0007669"/>
    <property type="project" value="TreeGrafter"/>
</dbReference>
<reference evidence="2" key="1">
    <citation type="journal article" date="2012" name="Nat. Genet.">
        <title>Lifestyle transitions in plant pathogenic Colletotrichum fungi deciphered by genome and transcriptome analyses.</title>
        <authorList>
            <person name="O'Connell R.J."/>
            <person name="Thon M.R."/>
            <person name="Hacquard S."/>
            <person name="Amyotte S.G."/>
            <person name="Kleemann J."/>
            <person name="Torres M.F."/>
            <person name="Damm U."/>
            <person name="Buiate E.A."/>
            <person name="Epstein L."/>
            <person name="Alkan N."/>
            <person name="Altmueller J."/>
            <person name="Alvarado-Balderrama L."/>
            <person name="Bauser C.A."/>
            <person name="Becker C."/>
            <person name="Birren B.W."/>
            <person name="Chen Z."/>
            <person name="Choi J."/>
            <person name="Crouch J.A."/>
            <person name="Duvick J.P."/>
            <person name="Farman M.A."/>
            <person name="Gan P."/>
            <person name="Heiman D."/>
            <person name="Henrissat B."/>
            <person name="Howard R.J."/>
            <person name="Kabbage M."/>
            <person name="Koch C."/>
            <person name="Kracher B."/>
            <person name="Kubo Y."/>
            <person name="Law A.D."/>
            <person name="Lebrun M.-H."/>
            <person name="Lee Y.-H."/>
            <person name="Miyara I."/>
            <person name="Moore N."/>
            <person name="Neumann U."/>
            <person name="Nordstroem K."/>
            <person name="Panaccione D.G."/>
            <person name="Panstruga R."/>
            <person name="Place M."/>
            <person name="Proctor R.H."/>
            <person name="Prusky D."/>
            <person name="Rech G."/>
            <person name="Reinhardt R."/>
            <person name="Rollins J.A."/>
            <person name="Rounsley S."/>
            <person name="Schardl C.L."/>
            <person name="Schwartz D.C."/>
            <person name="Shenoy N."/>
            <person name="Shirasu K."/>
            <person name="Sikhakolli U.R."/>
            <person name="Stueber K."/>
            <person name="Sukno S.A."/>
            <person name="Sweigard J.A."/>
            <person name="Takano Y."/>
            <person name="Takahara H."/>
            <person name="Trail F."/>
            <person name="van der Does H.C."/>
            <person name="Voll L.M."/>
            <person name="Will I."/>
            <person name="Young S."/>
            <person name="Zeng Q."/>
            <person name="Zhang J."/>
            <person name="Zhou S."/>
            <person name="Dickman M.B."/>
            <person name="Schulze-Lefert P."/>
            <person name="Ver Loren van Themaat E."/>
            <person name="Ma L.-J."/>
            <person name="Vaillancourt L.J."/>
        </authorList>
    </citation>
    <scope>NUCLEOTIDE SEQUENCE [LARGE SCALE GENOMIC DNA]</scope>
    <source>
        <strain evidence="2">IMI 349063</strain>
    </source>
</reference>
<sequence>MESVGSLGSPIDPKYRKKVAVVGSGSAGIAALWALNRSYHDVYMYEASSRLGGHTNTVTWKNGKYETSVDTGFIVLNTATYREFSLDNRR</sequence>
<dbReference type="Proteomes" id="UP000007174">
    <property type="component" value="Unassembled WGS sequence"/>
</dbReference>
<organism evidence="1 2">
    <name type="scientific">Colletotrichum higginsianum (strain IMI 349063)</name>
    <name type="common">Crucifer anthracnose fungus</name>
    <dbReference type="NCBI Taxonomy" id="759273"/>
    <lineage>
        <taxon>Eukaryota</taxon>
        <taxon>Fungi</taxon>
        <taxon>Dikarya</taxon>
        <taxon>Ascomycota</taxon>
        <taxon>Pezizomycotina</taxon>
        <taxon>Sordariomycetes</taxon>
        <taxon>Hypocreomycetidae</taxon>
        <taxon>Glomerellales</taxon>
        <taxon>Glomerellaceae</taxon>
        <taxon>Colletotrichum</taxon>
        <taxon>Colletotrichum destructivum species complex</taxon>
    </lineage>
</organism>
<dbReference type="PANTHER" id="PTHR42923">
    <property type="entry name" value="PROTOPORPHYRINOGEN OXIDASE"/>
    <property type="match status" value="1"/>
</dbReference>
<accession>H1VTV3</accession>
<dbReference type="InterPro" id="IPR036188">
    <property type="entry name" value="FAD/NAD-bd_sf"/>
</dbReference>
<dbReference type="Gene3D" id="3.50.50.60">
    <property type="entry name" value="FAD/NAD(P)-binding domain"/>
    <property type="match status" value="1"/>
</dbReference>
<protein>
    <submittedName>
        <fullName evidence="1">FAD dependent oxidoreductase</fullName>
    </submittedName>
</protein>
<evidence type="ECO:0000313" key="1">
    <source>
        <dbReference type="EMBL" id="CCF43661.1"/>
    </source>
</evidence>
<dbReference type="HOGENOM" id="CLU_187150_1_0_1"/>
<dbReference type="InterPro" id="IPR050464">
    <property type="entry name" value="Zeta_carotene_desat/Oxidored"/>
</dbReference>